<reference evidence="5" key="1">
    <citation type="submission" date="2014-09" db="EMBL/GenBank/DDBJ databases">
        <title>Genome sequence of the luminous mushroom Mycena chlorophos for searching fungal bioluminescence genes.</title>
        <authorList>
            <person name="Tanaka Y."/>
            <person name="Kasuga D."/>
            <person name="Oba Y."/>
            <person name="Hase S."/>
            <person name="Sato K."/>
            <person name="Oba Y."/>
            <person name="Sakakibara Y."/>
        </authorList>
    </citation>
    <scope>NUCLEOTIDE SEQUENCE</scope>
</reference>
<keyword evidence="2" id="KW-0560">Oxidoreductase</keyword>
<keyword evidence="6" id="KW-1185">Reference proteome</keyword>
<evidence type="ECO:0000256" key="3">
    <source>
        <dbReference type="SAM" id="MobiDB-lite"/>
    </source>
</evidence>
<dbReference type="PANTHER" id="PTHR47706:SF7">
    <property type="entry name" value="CIPA-LIKE, PUTATIVE (AFU_ORTHOLOGUE AFUA_1G01630)-RELATED"/>
    <property type="match status" value="1"/>
</dbReference>
<evidence type="ECO:0000256" key="2">
    <source>
        <dbReference type="ARBA" id="ARBA00023002"/>
    </source>
</evidence>
<dbReference type="InterPro" id="IPR046522">
    <property type="entry name" value="DUF6699"/>
</dbReference>
<sequence length="533" mass="60824">MRDTDAMVRPADFPRDDLPPLVDPEPAMNPPPTPAWPLVPFQQPGIAPPIFPNPAPQPPPAFIQPIVLTTTYYDRTNPPRRPPDWRRNYVPIGRRFRALSIMCRCEDKISPPLEHCHLTHTLLMPNEKTPVMTLDLRSDLPLLDPERLELLTTTSRRPSNETDLMQRATIQPVDHIRIMHDALPWFIDIHAQSPDNGILVKDILEQTLAALQTPITTSEYYTEVLNADDRERIAEAYRERAGGRVDVLQRGVLRVDYLGKDWDMRVAVRANFLLGFDHRVVVIDDLATRRAARRSAMGLPIRSRFANAIVKGVKGQDFPANKMMTENRIGLPFFAARTLVEKLGVSSWISLACGFWYEWSLVGDGRNRFGIDFERRTVTFFDDGEEITTTTWDQCGRALAGLLSLKRFPDDENDTHPALEKWANKAVYVSSFRVSQKDMFESTKRVTCTSDEDWNFEYVPSDTRFKESVEAFQNGDHSGFTRQMYTRIFYPTGEGDHTRHGLANEALGLPEEDIDQQTTEGLRLLKKGVLSYT</sequence>
<evidence type="ECO:0000313" key="6">
    <source>
        <dbReference type="Proteomes" id="UP000815677"/>
    </source>
</evidence>
<evidence type="ECO:0000313" key="5">
    <source>
        <dbReference type="EMBL" id="GAT46862.1"/>
    </source>
</evidence>
<proteinExistence type="predicted"/>
<evidence type="ECO:0000259" key="4">
    <source>
        <dbReference type="Pfam" id="PF20415"/>
    </source>
</evidence>
<dbReference type="EMBL" id="DF842913">
    <property type="protein sequence ID" value="GAT46862.1"/>
    <property type="molecule type" value="Genomic_DNA"/>
</dbReference>
<protein>
    <recommendedName>
        <fullName evidence="4">DUF6699 domain-containing protein</fullName>
    </recommendedName>
</protein>
<feature type="region of interest" description="Disordered" evidence="3">
    <location>
        <begin position="1"/>
        <end position="32"/>
    </location>
</feature>
<dbReference type="PANTHER" id="PTHR47706">
    <property type="entry name" value="NMRA-LIKE FAMILY PROTEIN"/>
    <property type="match status" value="1"/>
</dbReference>
<feature type="compositionally biased region" description="Pro residues" evidence="3">
    <location>
        <begin position="21"/>
        <end position="32"/>
    </location>
</feature>
<dbReference type="Proteomes" id="UP000815677">
    <property type="component" value="Unassembled WGS sequence"/>
</dbReference>
<dbReference type="InterPro" id="IPR051609">
    <property type="entry name" value="NmrA/Isoflavone_reductase-like"/>
</dbReference>
<keyword evidence="1" id="KW-0521">NADP</keyword>
<evidence type="ECO:0000256" key="1">
    <source>
        <dbReference type="ARBA" id="ARBA00022857"/>
    </source>
</evidence>
<dbReference type="Pfam" id="PF20415">
    <property type="entry name" value="DUF6699"/>
    <property type="match status" value="1"/>
</dbReference>
<organism evidence="5 6">
    <name type="scientific">Mycena chlorophos</name>
    <name type="common">Agaric fungus</name>
    <name type="synonym">Agaricus chlorophos</name>
    <dbReference type="NCBI Taxonomy" id="658473"/>
    <lineage>
        <taxon>Eukaryota</taxon>
        <taxon>Fungi</taxon>
        <taxon>Dikarya</taxon>
        <taxon>Basidiomycota</taxon>
        <taxon>Agaricomycotina</taxon>
        <taxon>Agaricomycetes</taxon>
        <taxon>Agaricomycetidae</taxon>
        <taxon>Agaricales</taxon>
        <taxon>Marasmiineae</taxon>
        <taxon>Mycenaceae</taxon>
        <taxon>Mycena</taxon>
    </lineage>
</organism>
<accession>A0ABQ0L6W0</accession>
<name>A0ABQ0L6W0_MYCCL</name>
<feature type="domain" description="DUF6699" evidence="4">
    <location>
        <begin position="154"/>
        <end position="260"/>
    </location>
</feature>
<gene>
    <name evidence="5" type="ORF">MCHLO_04361</name>
</gene>
<feature type="compositionally biased region" description="Basic and acidic residues" evidence="3">
    <location>
        <begin position="1"/>
        <end position="18"/>
    </location>
</feature>